<dbReference type="Gene3D" id="1.10.470.10">
    <property type="entry name" value="Variant Surface Glycoprotein, subunit A, domain 2"/>
    <property type="match status" value="1"/>
</dbReference>
<evidence type="ECO:0000256" key="7">
    <source>
        <dbReference type="SAM" id="Phobius"/>
    </source>
</evidence>
<dbReference type="Pfam" id="PF00913">
    <property type="entry name" value="Trypan_glycop"/>
    <property type="match status" value="1"/>
</dbReference>
<evidence type="ECO:0000256" key="6">
    <source>
        <dbReference type="ARBA" id="ARBA00023288"/>
    </source>
</evidence>
<keyword evidence="2" id="KW-1003">Cell membrane</keyword>
<proteinExistence type="predicted"/>
<keyword evidence="4 7" id="KW-0472">Membrane</keyword>
<comment type="subcellular location">
    <subcellularLocation>
        <location evidence="1">Cell membrane</location>
        <topology evidence="1">Lipid-anchor</topology>
        <topology evidence="1">GPI-anchor</topology>
    </subcellularLocation>
</comment>
<dbReference type="AlphaFoldDB" id="M4SZ95"/>
<dbReference type="GO" id="GO:0005886">
    <property type="term" value="C:plasma membrane"/>
    <property type="evidence" value="ECO:0007669"/>
    <property type="project" value="UniProtKB-SubCell"/>
</dbReference>
<sequence length="297" mass="31697">MRKHPNLGIKNLWLPLVNLAALTLFFTPVIESAAYFGLLTVTWNPMCKLSEELHDIAGSATHKAVEAAQEAKKLTLAAKRFGIFAAKDTESEKATAARLLRLHFEVKAAAAAKHLAETLISSNFKAAAHASYLKGRLYETLETLEGITSTNNNGCLVTRTTEETTRAADMLGDQKCRLALPDLGAREHSTKELSATGYTNLKKGTNDDSAQASGTRNCKLLAGEDTNGVGTTEDTAAFTLADGYISVPATDAAISLTDLTQENTISAANNKAWASAHSAVQGILNKDDAAYKKPLTT</sequence>
<dbReference type="Gene3D" id="3.90.150.10">
    <property type="entry name" value="Variant Surface Glycoprotein, subunit A domain 1"/>
    <property type="match status" value="1"/>
</dbReference>
<evidence type="ECO:0000259" key="8">
    <source>
        <dbReference type="Pfam" id="PF00913"/>
    </source>
</evidence>
<dbReference type="VEuPathDB" id="TriTrypDB:Tb927.11.18250"/>
<evidence type="ECO:0000313" key="9">
    <source>
        <dbReference type="EMBL" id="AGH60686.1"/>
    </source>
</evidence>
<evidence type="ECO:0000256" key="5">
    <source>
        <dbReference type="ARBA" id="ARBA00023180"/>
    </source>
</evidence>
<keyword evidence="7" id="KW-1133">Transmembrane helix</keyword>
<dbReference type="InterPro" id="IPR001812">
    <property type="entry name" value="Trypano_VSG_A_N_dom"/>
</dbReference>
<dbReference type="VEuPathDB" id="TriTrypDB:Tb427_000394200"/>
<evidence type="ECO:0000256" key="1">
    <source>
        <dbReference type="ARBA" id="ARBA00004609"/>
    </source>
</evidence>
<dbReference type="EMBL" id="KC613255">
    <property type="protein sequence ID" value="AGH60686.1"/>
    <property type="molecule type" value="Genomic_DNA"/>
</dbReference>
<dbReference type="GO" id="GO:0098552">
    <property type="term" value="C:side of membrane"/>
    <property type="evidence" value="ECO:0007669"/>
    <property type="project" value="UniProtKB-KW"/>
</dbReference>
<accession>M4SZ95</accession>
<keyword evidence="6" id="KW-0449">Lipoprotein</keyword>
<keyword evidence="5" id="KW-0325">Glycoprotein</keyword>
<feature type="domain" description="Trypanosome variant surface glycoprotein A-type N-terminal" evidence="8">
    <location>
        <begin position="22"/>
        <end position="294"/>
    </location>
</feature>
<dbReference type="SUPFAM" id="SSF58087">
    <property type="entry name" value="Variant surface glycoprotein (N-terminal domain)"/>
    <property type="match status" value="1"/>
</dbReference>
<evidence type="ECO:0000256" key="4">
    <source>
        <dbReference type="ARBA" id="ARBA00023136"/>
    </source>
</evidence>
<protein>
    <submittedName>
        <fullName evidence="9">Variant surface glycoprotein 1776</fullName>
    </submittedName>
</protein>
<evidence type="ECO:0000256" key="2">
    <source>
        <dbReference type="ARBA" id="ARBA00022475"/>
    </source>
</evidence>
<organism evidence="9">
    <name type="scientific">Trypanosoma brucei</name>
    <dbReference type="NCBI Taxonomy" id="5691"/>
    <lineage>
        <taxon>Eukaryota</taxon>
        <taxon>Discoba</taxon>
        <taxon>Euglenozoa</taxon>
        <taxon>Kinetoplastea</taxon>
        <taxon>Metakinetoplastina</taxon>
        <taxon>Trypanosomatida</taxon>
        <taxon>Trypanosomatidae</taxon>
        <taxon>Trypanosoma</taxon>
    </lineage>
</organism>
<reference evidence="9" key="1">
    <citation type="submission" date="2013-02" db="EMBL/GenBank/DDBJ databases">
        <authorList>
            <person name="Cross G.A.M."/>
            <person name="Kim H.-S."/>
            <person name="Wickstead B."/>
        </authorList>
    </citation>
    <scope>NUCLEOTIDE SEQUENCE</scope>
    <source>
        <strain evidence="9">Lister 427</strain>
    </source>
</reference>
<evidence type="ECO:0000256" key="3">
    <source>
        <dbReference type="ARBA" id="ARBA00022622"/>
    </source>
</evidence>
<keyword evidence="7" id="KW-0812">Transmembrane</keyword>
<keyword evidence="3" id="KW-0336">GPI-anchor</keyword>
<name>M4SZ95_9TRYP</name>
<dbReference type="GO" id="GO:0042783">
    <property type="term" value="P:symbiont-mediated evasion of host immune response"/>
    <property type="evidence" value="ECO:0007669"/>
    <property type="project" value="InterPro"/>
</dbReference>
<reference evidence="9" key="2">
    <citation type="journal article" date="2014" name="Mol. Biochem. Parasitol.">
        <title>Capturing the variant surface glycoprotein repertoire (the VSGnome) of Trypanosoma brucei Lister 427.</title>
        <authorList>
            <person name="Cross G.A."/>
            <person name="Kim H.S."/>
            <person name="Wickstead B."/>
        </authorList>
    </citation>
    <scope>NUCLEOTIDE SEQUENCE</scope>
    <source>
        <strain evidence="9">Lister 427</strain>
    </source>
</reference>
<feature type="transmembrane region" description="Helical" evidence="7">
    <location>
        <begin position="12"/>
        <end position="38"/>
    </location>
</feature>